<evidence type="ECO:0000259" key="1">
    <source>
        <dbReference type="Pfam" id="PF07985"/>
    </source>
</evidence>
<dbReference type="Pfam" id="PF07985">
    <property type="entry name" value="SRR1"/>
    <property type="match status" value="1"/>
</dbReference>
<reference evidence="2 3" key="1">
    <citation type="submission" date="2015-05" db="EMBL/GenBank/DDBJ databases">
        <title>Distinctive expansion of gene families associated with plant cell wall degradation and secondary metabolism in the genomes of grapevine trunk pathogens.</title>
        <authorList>
            <person name="Lawrence D.P."/>
            <person name="Travadon R."/>
            <person name="Rolshausen P.E."/>
            <person name="Baumgartner K."/>
        </authorList>
    </citation>
    <scope>NUCLEOTIDE SEQUENCE [LARGE SCALE GENOMIC DNA]</scope>
    <source>
        <strain evidence="2">UCRPC4</strain>
    </source>
</reference>
<proteinExistence type="predicted"/>
<organism evidence="2 3">
    <name type="scientific">Phaeomoniella chlamydospora</name>
    <name type="common">Phaeoacremonium chlamydosporum</name>
    <dbReference type="NCBI Taxonomy" id="158046"/>
    <lineage>
        <taxon>Eukaryota</taxon>
        <taxon>Fungi</taxon>
        <taxon>Dikarya</taxon>
        <taxon>Ascomycota</taxon>
        <taxon>Pezizomycotina</taxon>
        <taxon>Eurotiomycetes</taxon>
        <taxon>Chaetothyriomycetidae</taxon>
        <taxon>Phaeomoniellales</taxon>
        <taxon>Phaeomoniellaceae</taxon>
        <taxon>Phaeomoniella</taxon>
    </lineage>
</organism>
<name>A0A0G2G5Y5_PHACM</name>
<dbReference type="OrthoDB" id="5318346at2759"/>
<dbReference type="AlphaFoldDB" id="A0A0G2G5Y5"/>
<gene>
    <name evidence="2" type="ORF">UCRPC4_g04562</name>
</gene>
<reference evidence="2 3" key="2">
    <citation type="submission" date="2015-05" db="EMBL/GenBank/DDBJ databases">
        <authorList>
            <person name="Morales-Cruz A."/>
            <person name="Amrine K.C."/>
            <person name="Cantu D."/>
        </authorList>
    </citation>
    <scope>NUCLEOTIDE SEQUENCE [LARGE SCALE GENOMIC DNA]</scope>
    <source>
        <strain evidence="2">UCRPC4</strain>
    </source>
</reference>
<protein>
    <recommendedName>
        <fullName evidence="1">SRR1-like domain-containing protein</fullName>
    </recommendedName>
</protein>
<dbReference type="Proteomes" id="UP000053317">
    <property type="component" value="Unassembled WGS sequence"/>
</dbReference>
<dbReference type="EMBL" id="LCWF01000109">
    <property type="protein sequence ID" value="KKY19188.1"/>
    <property type="molecule type" value="Genomic_DNA"/>
</dbReference>
<comment type="caution">
    <text evidence="2">The sequence shown here is derived from an EMBL/GenBank/DDBJ whole genome shotgun (WGS) entry which is preliminary data.</text>
</comment>
<accession>A0A0G2G5Y5</accession>
<dbReference type="PANTHER" id="PTHR42080:SF1">
    <property type="entry name" value="SRR1-LIKE DOMAIN-CONTAINING PROTEIN"/>
    <property type="match status" value="1"/>
</dbReference>
<sequence>MPHTSRKRKGASRPKRVTVVDDDGWTHVTSDQDVQRIADLDDDLLREMTESMKDRIEKAPSDLNLEKLRTQYQRCKTRFTESSCWRSLSEQVQQHALHEDQIIDNCVCLGLSSPSAPRYHLDRRDVAMYQLAAFKALVELIQQHQPDTPLRAFAQDPIFNALDIELLADLSITVVEHPEGFIILGPRSFVYAPGHEQAVLKAILQRDPALFFAHDLDIYQDNQNRWRCTTFRTLSQSGSDAGLPLEETFNQYFGITKSNKLGIDAALDSNVTQKGSRLETSIMENTQIIEDLDGANLVAQYLKDKGSIAMSKFEGHDHAFFDNCVRYRLPKEKEEDE</sequence>
<feature type="domain" description="SRR1-like" evidence="1">
    <location>
        <begin position="89"/>
        <end position="231"/>
    </location>
</feature>
<evidence type="ECO:0000313" key="3">
    <source>
        <dbReference type="Proteomes" id="UP000053317"/>
    </source>
</evidence>
<dbReference type="InterPro" id="IPR012942">
    <property type="entry name" value="SRR1-like"/>
</dbReference>
<keyword evidence="3" id="KW-1185">Reference proteome</keyword>
<evidence type="ECO:0000313" key="2">
    <source>
        <dbReference type="EMBL" id="KKY19188.1"/>
    </source>
</evidence>
<dbReference type="PANTHER" id="PTHR42080">
    <property type="entry name" value="SRR1 DOMAIN-CONTAINING PROTEIN"/>
    <property type="match status" value="1"/>
</dbReference>